<dbReference type="PANTHER" id="PTHR43774:SF1">
    <property type="entry name" value="PEPTIDE METHIONINE SULFOXIDE REDUCTASE MSRA 2"/>
    <property type="match status" value="1"/>
</dbReference>
<protein>
    <recommendedName>
        <fullName evidence="4">Peptide methionine sulfoxide reductase MsrA</fullName>
        <shortName evidence="4">Protein-methionine-S-oxide reductase</shortName>
        <ecNumber evidence="4">1.8.4.11</ecNumber>
    </recommendedName>
    <alternativeName>
        <fullName evidence="4">Peptide-methionine (S)-S-oxide reductase</fullName>
        <shortName evidence="4">Peptide Met(O) reductase</shortName>
    </alternativeName>
</protein>
<evidence type="ECO:0000256" key="2">
    <source>
        <dbReference type="ARBA" id="ARBA00047806"/>
    </source>
</evidence>
<keyword evidence="10" id="KW-1185">Reference proteome</keyword>
<evidence type="ECO:0000259" key="6">
    <source>
        <dbReference type="Pfam" id="PF01625"/>
    </source>
</evidence>
<evidence type="ECO:0000313" key="10">
    <source>
        <dbReference type="Proteomes" id="UP000216538"/>
    </source>
</evidence>
<keyword evidence="5" id="KW-0732">Signal</keyword>
<gene>
    <name evidence="4 8" type="primary">msrA</name>
    <name evidence="8" type="ORF">CE457_14575</name>
    <name evidence="7" type="ORF">KUC_2616</name>
</gene>
<dbReference type="SUPFAM" id="SSF55068">
    <property type="entry name" value="Peptide methionine sulfoxide reductase"/>
    <property type="match status" value="1"/>
</dbReference>
<reference evidence="8 10" key="2">
    <citation type="submission" date="2017-07" db="EMBL/GenBank/DDBJ databases">
        <title>Shotgun whole genome sequences of three halophilic bacterial isolates.</title>
        <authorList>
            <person name="Pozzo T."/>
            <person name="Higdon S.M."/>
            <person name="Quillaguaman J."/>
        </authorList>
    </citation>
    <scope>NUCLEOTIDE SEQUENCE [LARGE SCALE GENOMIC DNA]</scope>
    <source>
        <strain evidence="8 10">LC1</strain>
    </source>
</reference>
<comment type="similarity">
    <text evidence="4">Belongs to the MsrA Met sulfoxide reductase family.</text>
</comment>
<evidence type="ECO:0000256" key="1">
    <source>
        <dbReference type="ARBA" id="ARBA00023002"/>
    </source>
</evidence>
<dbReference type="RefSeq" id="WP_007113568.1">
    <property type="nucleotide sequence ID" value="NZ_JH393258.1"/>
</dbReference>
<dbReference type="STRING" id="1072583.KUC_2616"/>
<feature type="domain" description="Peptide methionine sulphoxide reductase MsrA" evidence="6">
    <location>
        <begin position="47"/>
        <end position="196"/>
    </location>
</feature>
<dbReference type="Gene3D" id="3.30.1060.10">
    <property type="entry name" value="Peptide methionine sulphoxide reductase MsrA"/>
    <property type="match status" value="1"/>
</dbReference>
<dbReference type="Pfam" id="PF01625">
    <property type="entry name" value="PMSR"/>
    <property type="match status" value="1"/>
</dbReference>
<dbReference type="NCBIfam" id="TIGR00401">
    <property type="entry name" value="msrA"/>
    <property type="match status" value="1"/>
</dbReference>
<comment type="function">
    <text evidence="4">Has an important function as a repair enzyme for proteins that have been inactivated by oxidation. Catalyzes the reversible oxidation-reduction of methionine sulfoxide in proteins to methionine.</text>
</comment>
<dbReference type="EMBL" id="JH393258">
    <property type="protein sequence ID" value="EHJ92659.1"/>
    <property type="molecule type" value="Genomic_DNA"/>
</dbReference>
<accession>A0A265DVK2</accession>
<proteinExistence type="inferred from homology"/>
<feature type="signal peptide" evidence="5">
    <location>
        <begin position="1"/>
        <end position="27"/>
    </location>
</feature>
<evidence type="ECO:0000313" key="8">
    <source>
        <dbReference type="EMBL" id="OZT73343.1"/>
    </source>
</evidence>
<dbReference type="AlphaFoldDB" id="A0A265DVK2"/>
<evidence type="ECO:0000313" key="7">
    <source>
        <dbReference type="EMBL" id="EHJ92659.1"/>
    </source>
</evidence>
<sequence length="222" mass="25191">MNRPSLLRPFTFVALAAAGLASPSLQAQSSQEQSSQEQSSQQQSSAEATFAGGCFWCMEPPYDNQLGVSATTSGYIGGELENPSYEDITRGDTGHAEVVKVEYDSEQISYEQLLEIFWRNIDPFAVDRQFCDVGDQYRSAIFYHDEAQRELAEASKAEMEARFDREIATQIVPATTFWPAEEYHQDYYQKNPVRYKFYRYSCGRDGRLEEVWGEEAGGPTFE</sequence>
<evidence type="ECO:0000256" key="5">
    <source>
        <dbReference type="SAM" id="SignalP"/>
    </source>
</evidence>
<feature type="active site" evidence="4">
    <location>
        <position position="54"/>
    </location>
</feature>
<evidence type="ECO:0000313" key="9">
    <source>
        <dbReference type="Proteomes" id="UP000005756"/>
    </source>
</evidence>
<dbReference type="OrthoDB" id="4174719at2"/>
<dbReference type="InterPro" id="IPR036509">
    <property type="entry name" value="Met_Sox_Rdtase_MsrA_sf"/>
</dbReference>
<keyword evidence="1 4" id="KW-0560">Oxidoreductase</keyword>
<dbReference type="GO" id="GO:0008113">
    <property type="term" value="F:peptide-methionine (S)-S-oxide reductase activity"/>
    <property type="evidence" value="ECO:0007669"/>
    <property type="project" value="UniProtKB-UniRule"/>
</dbReference>
<comment type="catalytic activity">
    <reaction evidence="2 4">
        <text>L-methionyl-[protein] + [thioredoxin]-disulfide + H2O = L-methionyl-(S)-S-oxide-[protein] + [thioredoxin]-dithiol</text>
        <dbReference type="Rhea" id="RHEA:14217"/>
        <dbReference type="Rhea" id="RHEA-COMP:10698"/>
        <dbReference type="Rhea" id="RHEA-COMP:10700"/>
        <dbReference type="Rhea" id="RHEA-COMP:12313"/>
        <dbReference type="Rhea" id="RHEA-COMP:12315"/>
        <dbReference type="ChEBI" id="CHEBI:15377"/>
        <dbReference type="ChEBI" id="CHEBI:16044"/>
        <dbReference type="ChEBI" id="CHEBI:29950"/>
        <dbReference type="ChEBI" id="CHEBI:44120"/>
        <dbReference type="ChEBI" id="CHEBI:50058"/>
        <dbReference type="EC" id="1.8.4.11"/>
    </reaction>
</comment>
<organism evidence="7 9">
    <name type="scientific">Vreelandella boliviensis LC1</name>
    <dbReference type="NCBI Taxonomy" id="1072583"/>
    <lineage>
        <taxon>Bacteria</taxon>
        <taxon>Pseudomonadati</taxon>
        <taxon>Pseudomonadota</taxon>
        <taxon>Gammaproteobacteria</taxon>
        <taxon>Oceanospirillales</taxon>
        <taxon>Halomonadaceae</taxon>
        <taxon>Vreelandella</taxon>
    </lineage>
</organism>
<evidence type="ECO:0000256" key="3">
    <source>
        <dbReference type="ARBA" id="ARBA00048782"/>
    </source>
</evidence>
<dbReference type="EMBL" id="NPEY01000011">
    <property type="protein sequence ID" value="OZT73343.1"/>
    <property type="molecule type" value="Genomic_DNA"/>
</dbReference>
<dbReference type="EC" id="1.8.4.11" evidence="4"/>
<feature type="chain" id="PRO_5044572001" description="Peptide methionine sulfoxide reductase MsrA" evidence="5">
    <location>
        <begin position="28"/>
        <end position="222"/>
    </location>
</feature>
<dbReference type="InterPro" id="IPR002569">
    <property type="entry name" value="Met_Sox_Rdtase_MsrA_dom"/>
</dbReference>
<evidence type="ECO:0000256" key="4">
    <source>
        <dbReference type="HAMAP-Rule" id="MF_01401"/>
    </source>
</evidence>
<name>A0A265DVK2_9GAMM</name>
<dbReference type="PANTHER" id="PTHR43774">
    <property type="entry name" value="PEPTIDE METHIONINE SULFOXIDE REDUCTASE"/>
    <property type="match status" value="1"/>
</dbReference>
<dbReference type="Proteomes" id="UP000216538">
    <property type="component" value="Unassembled WGS sequence"/>
</dbReference>
<comment type="catalytic activity">
    <reaction evidence="3 4">
        <text>[thioredoxin]-disulfide + L-methionine + H2O = L-methionine (S)-S-oxide + [thioredoxin]-dithiol</text>
        <dbReference type="Rhea" id="RHEA:19993"/>
        <dbReference type="Rhea" id="RHEA-COMP:10698"/>
        <dbReference type="Rhea" id="RHEA-COMP:10700"/>
        <dbReference type="ChEBI" id="CHEBI:15377"/>
        <dbReference type="ChEBI" id="CHEBI:29950"/>
        <dbReference type="ChEBI" id="CHEBI:50058"/>
        <dbReference type="ChEBI" id="CHEBI:57844"/>
        <dbReference type="ChEBI" id="CHEBI:58772"/>
        <dbReference type="EC" id="1.8.4.11"/>
    </reaction>
</comment>
<dbReference type="Proteomes" id="UP000005756">
    <property type="component" value="Unassembled WGS sequence"/>
</dbReference>
<dbReference type="HAMAP" id="MF_01401">
    <property type="entry name" value="MsrA"/>
    <property type="match status" value="1"/>
</dbReference>
<reference evidence="7 9" key="1">
    <citation type="submission" date="2011-10" db="EMBL/GenBank/DDBJ databases">
        <authorList>
            <person name="Quillaguamn J."/>
            <person name="Guzmn D."/>
            <person name="Balderrama-Subieta A."/>
            <person name="Cardona-Ortuo C."/>
            <person name="Guevara-Martnez M."/>
            <person name="Callisaya-Quispe N."/>
        </authorList>
    </citation>
    <scope>NUCLEOTIDE SEQUENCE [LARGE SCALE GENOMIC DNA]</scope>
    <source>
        <strain evidence="7 9">LC1</strain>
    </source>
</reference>